<dbReference type="Proteomes" id="UP000654279">
    <property type="component" value="Unassembled WGS sequence"/>
</dbReference>
<dbReference type="GO" id="GO:0016887">
    <property type="term" value="F:ATP hydrolysis activity"/>
    <property type="evidence" value="ECO:0007669"/>
    <property type="project" value="InterPro"/>
</dbReference>
<dbReference type="Gene3D" id="3.40.50.300">
    <property type="entry name" value="P-loop containing nucleotide triphosphate hydrolases"/>
    <property type="match status" value="1"/>
</dbReference>
<dbReference type="EMBL" id="JACRSO010000001">
    <property type="protein sequence ID" value="MBC8528639.1"/>
    <property type="molecule type" value="Genomic_DNA"/>
</dbReference>
<comment type="caution">
    <text evidence="9">The sequence shown here is derived from an EMBL/GenBank/DDBJ whole genome shotgun (WGS) entry which is preliminary data.</text>
</comment>
<dbReference type="InterPro" id="IPR003593">
    <property type="entry name" value="AAA+_ATPase"/>
</dbReference>
<keyword evidence="7" id="KW-0472">Membrane</keyword>
<sequence>MIRFENVSFRYPGGAQVKALNFELNKGDFAVLVGANGAGKSTVSKLCNGLLKPQEGHVFVKGQDTRSVPTSTLAKDVGFLFQNPDRQICQPTVEKEIGFGLQFAISDEAARAARCRAVLDAFGFEGDRVPFSMSRGERQRIALASVIAARPDILILDEPTTGLNYQECVRIMSLLCELNAGGTTILMITHDMELVQDYAQRVLVLCEGELIGDGPVHTVMRDEALLARAALLPAQIPGLALRLGQGFEQINTVQEMAAELERRCS</sequence>
<reference evidence="9" key="1">
    <citation type="submission" date="2020-08" db="EMBL/GenBank/DDBJ databases">
        <title>Genome public.</title>
        <authorList>
            <person name="Liu C."/>
            <person name="Sun Q."/>
        </authorList>
    </citation>
    <scope>NUCLEOTIDE SEQUENCE</scope>
    <source>
        <strain evidence="9">NSJ-44</strain>
    </source>
</reference>
<keyword evidence="10" id="KW-1185">Reference proteome</keyword>
<feature type="domain" description="ABC transporter" evidence="8">
    <location>
        <begin position="2"/>
        <end position="232"/>
    </location>
</feature>
<organism evidence="9 10">
    <name type="scientific">Luoshenia tenuis</name>
    <dbReference type="NCBI Taxonomy" id="2763654"/>
    <lineage>
        <taxon>Bacteria</taxon>
        <taxon>Bacillati</taxon>
        <taxon>Bacillota</taxon>
        <taxon>Clostridia</taxon>
        <taxon>Christensenellales</taxon>
        <taxon>Christensenellaceae</taxon>
        <taxon>Luoshenia</taxon>
    </lineage>
</organism>
<dbReference type="SMART" id="SM00382">
    <property type="entry name" value="AAA"/>
    <property type="match status" value="1"/>
</dbReference>
<dbReference type="PANTHER" id="PTHR43553:SF21">
    <property type="entry name" value="ABC TRANSPORTER ATP-BINDING PROTEIN MA_1418-RELATED"/>
    <property type="match status" value="1"/>
</dbReference>
<dbReference type="RefSeq" id="WP_249284618.1">
    <property type="nucleotide sequence ID" value="NZ_JACRSO010000001.1"/>
</dbReference>
<dbReference type="InterPro" id="IPR050095">
    <property type="entry name" value="ECF_ABC_transporter_ATP-bd"/>
</dbReference>
<name>A0A926CZ87_9FIRM</name>
<evidence type="ECO:0000256" key="5">
    <source>
        <dbReference type="ARBA" id="ARBA00022840"/>
    </source>
</evidence>
<proteinExistence type="inferred from homology"/>
<keyword evidence="5 9" id="KW-0067">ATP-binding</keyword>
<dbReference type="AlphaFoldDB" id="A0A926CZ87"/>
<dbReference type="Pfam" id="PF00005">
    <property type="entry name" value="ABC_tran"/>
    <property type="match status" value="1"/>
</dbReference>
<accession>A0A926CZ87</accession>
<dbReference type="InterPro" id="IPR027417">
    <property type="entry name" value="P-loop_NTPase"/>
</dbReference>
<keyword evidence="6" id="KW-1278">Translocase</keyword>
<gene>
    <name evidence="9" type="ORF">H8699_04200</name>
</gene>
<keyword evidence="2" id="KW-0813">Transport</keyword>
<evidence type="ECO:0000256" key="6">
    <source>
        <dbReference type="ARBA" id="ARBA00022967"/>
    </source>
</evidence>
<evidence type="ECO:0000256" key="3">
    <source>
        <dbReference type="ARBA" id="ARBA00022475"/>
    </source>
</evidence>
<keyword evidence="4" id="KW-0547">Nucleotide-binding</keyword>
<dbReference type="GO" id="GO:0005524">
    <property type="term" value="F:ATP binding"/>
    <property type="evidence" value="ECO:0007669"/>
    <property type="project" value="UniProtKB-KW"/>
</dbReference>
<evidence type="ECO:0000259" key="8">
    <source>
        <dbReference type="PROSITE" id="PS50893"/>
    </source>
</evidence>
<evidence type="ECO:0000256" key="7">
    <source>
        <dbReference type="ARBA" id="ARBA00023136"/>
    </source>
</evidence>
<dbReference type="CDD" id="cd03225">
    <property type="entry name" value="ABC_cobalt_CbiO_domain1"/>
    <property type="match status" value="1"/>
</dbReference>
<dbReference type="GO" id="GO:0043190">
    <property type="term" value="C:ATP-binding cassette (ABC) transporter complex"/>
    <property type="evidence" value="ECO:0007669"/>
    <property type="project" value="TreeGrafter"/>
</dbReference>
<evidence type="ECO:0000313" key="9">
    <source>
        <dbReference type="EMBL" id="MBC8528639.1"/>
    </source>
</evidence>
<dbReference type="PROSITE" id="PS50893">
    <property type="entry name" value="ABC_TRANSPORTER_2"/>
    <property type="match status" value="1"/>
</dbReference>
<dbReference type="PANTHER" id="PTHR43553">
    <property type="entry name" value="HEAVY METAL TRANSPORTER"/>
    <property type="match status" value="1"/>
</dbReference>
<evidence type="ECO:0000256" key="1">
    <source>
        <dbReference type="ARBA" id="ARBA00005417"/>
    </source>
</evidence>
<protein>
    <submittedName>
        <fullName evidence="9">ABC transporter ATP-binding protein</fullName>
    </submittedName>
</protein>
<dbReference type="InterPro" id="IPR015856">
    <property type="entry name" value="ABC_transpr_CbiO/EcfA_su"/>
</dbReference>
<evidence type="ECO:0000256" key="2">
    <source>
        <dbReference type="ARBA" id="ARBA00022448"/>
    </source>
</evidence>
<dbReference type="InterPro" id="IPR003439">
    <property type="entry name" value="ABC_transporter-like_ATP-bd"/>
</dbReference>
<keyword evidence="3" id="KW-1003">Cell membrane</keyword>
<dbReference type="SUPFAM" id="SSF52540">
    <property type="entry name" value="P-loop containing nucleoside triphosphate hydrolases"/>
    <property type="match status" value="1"/>
</dbReference>
<dbReference type="GO" id="GO:0042626">
    <property type="term" value="F:ATPase-coupled transmembrane transporter activity"/>
    <property type="evidence" value="ECO:0007669"/>
    <property type="project" value="TreeGrafter"/>
</dbReference>
<evidence type="ECO:0000256" key="4">
    <source>
        <dbReference type="ARBA" id="ARBA00022741"/>
    </source>
</evidence>
<evidence type="ECO:0000313" key="10">
    <source>
        <dbReference type="Proteomes" id="UP000654279"/>
    </source>
</evidence>
<comment type="similarity">
    <text evidence="1">Belongs to the ABC transporter superfamily.</text>
</comment>